<dbReference type="GO" id="GO:0016758">
    <property type="term" value="F:hexosyltransferase activity"/>
    <property type="evidence" value="ECO:0007669"/>
    <property type="project" value="UniProtKB-ARBA"/>
</dbReference>
<reference evidence="2 3" key="1">
    <citation type="submission" date="2014-04" db="EMBL/GenBank/DDBJ databases">
        <authorList>
            <person name="Sears C."/>
            <person name="Carroll K."/>
            <person name="Sack B.R."/>
            <person name="Qadri F."/>
            <person name="Myers L.L."/>
            <person name="Chung G.-T."/>
            <person name="Escheverria P."/>
            <person name="Fraser C.M."/>
            <person name="Sadzewicz L."/>
            <person name="Shefchek K.A."/>
            <person name="Tallon L."/>
            <person name="Das S.P."/>
            <person name="Daugherty S."/>
            <person name="Mongodin E.F."/>
        </authorList>
    </citation>
    <scope>NUCLEOTIDE SEQUENCE [LARGE SCALE GENOMIC DNA]</scope>
    <source>
        <strain evidence="2 3">3978 T3 ii</strain>
    </source>
</reference>
<dbReference type="InterPro" id="IPR001173">
    <property type="entry name" value="Glyco_trans_2-like"/>
</dbReference>
<organism evidence="2 3">
    <name type="scientific">Bacteroides uniformis str. 3978 T3 ii</name>
    <dbReference type="NCBI Taxonomy" id="1339349"/>
    <lineage>
        <taxon>Bacteria</taxon>
        <taxon>Pseudomonadati</taxon>
        <taxon>Bacteroidota</taxon>
        <taxon>Bacteroidia</taxon>
        <taxon>Bacteroidales</taxon>
        <taxon>Bacteroidaceae</taxon>
        <taxon>Bacteroides</taxon>
    </lineage>
</organism>
<dbReference type="InterPro" id="IPR029044">
    <property type="entry name" value="Nucleotide-diphossugar_trans"/>
</dbReference>
<evidence type="ECO:0000313" key="3">
    <source>
        <dbReference type="Proteomes" id="UP000028013"/>
    </source>
</evidence>
<dbReference type="PANTHER" id="PTHR22916:SF3">
    <property type="entry name" value="UDP-GLCNAC:BETAGAL BETA-1,3-N-ACETYLGLUCOSAMINYLTRANSFERASE-LIKE PROTEIN 1"/>
    <property type="match status" value="1"/>
</dbReference>
<dbReference type="SUPFAM" id="SSF53448">
    <property type="entry name" value="Nucleotide-diphospho-sugar transferases"/>
    <property type="match status" value="1"/>
</dbReference>
<dbReference type="PANTHER" id="PTHR22916">
    <property type="entry name" value="GLYCOSYLTRANSFERASE"/>
    <property type="match status" value="1"/>
</dbReference>
<sequence>MIESMKVSIIIPVYNVAKYIERCLLSVLNQTWPDLEVILVNDCTPDNSMEIVRRVVASHPRGAVVRCLEHEENRGLSAARNTGISASVGDYLYFLDSDDYISANAIELLADAAVQKRPDFVIGNYEVTGARRWAPPLSLGTGFYEGNALVLSTYVQGKWYVMAWNKLVSRPLVLQHKLYFQEGIVHEDDLWSFKLACMAQSMYVVGETTYYYSMQPDSIMRAPSMRNLECRVLVLGYIYDFIRSSRCLQDNRLIYIYFESLKAKYFDRILYFTKDTSFHYQSYLVFRNKKYASLLEMTGLRPEWKLMLQNIHYVLPTYAGYLYFKAFVKSAYYLLVLSIKMKAVFHAK</sequence>
<protein>
    <submittedName>
        <fullName evidence="2">Glycosyl transferase 2 family protein</fullName>
    </submittedName>
</protein>
<dbReference type="CDD" id="cd00761">
    <property type="entry name" value="Glyco_tranf_GTA_type"/>
    <property type="match status" value="1"/>
</dbReference>
<keyword evidence="2" id="KW-0808">Transferase</keyword>
<evidence type="ECO:0000313" key="2">
    <source>
        <dbReference type="EMBL" id="KDS48938.1"/>
    </source>
</evidence>
<accession>A0A078S0X4</accession>
<dbReference type="AlphaFoldDB" id="A0A078S0X4"/>
<name>A0A078S0X4_BACUN</name>
<dbReference type="Proteomes" id="UP000028013">
    <property type="component" value="Unassembled WGS sequence"/>
</dbReference>
<comment type="caution">
    <text evidence="2">The sequence shown here is derived from an EMBL/GenBank/DDBJ whole genome shotgun (WGS) entry which is preliminary data.</text>
</comment>
<dbReference type="Pfam" id="PF00535">
    <property type="entry name" value="Glycos_transf_2"/>
    <property type="match status" value="1"/>
</dbReference>
<proteinExistence type="predicted"/>
<dbReference type="EMBL" id="JNHN01000179">
    <property type="protein sequence ID" value="KDS48938.1"/>
    <property type="molecule type" value="Genomic_DNA"/>
</dbReference>
<evidence type="ECO:0000259" key="1">
    <source>
        <dbReference type="Pfam" id="PF00535"/>
    </source>
</evidence>
<dbReference type="Gene3D" id="3.90.550.10">
    <property type="entry name" value="Spore Coat Polysaccharide Biosynthesis Protein SpsA, Chain A"/>
    <property type="match status" value="1"/>
</dbReference>
<feature type="domain" description="Glycosyltransferase 2-like" evidence="1">
    <location>
        <begin position="8"/>
        <end position="136"/>
    </location>
</feature>
<gene>
    <name evidence="2" type="ORF">M094_2629</name>
</gene>
<dbReference type="PATRIC" id="fig|1339349.3.peg.3741"/>